<keyword evidence="1" id="KW-1133">Transmembrane helix</keyword>
<evidence type="ECO:0000313" key="3">
    <source>
        <dbReference type="Proteomes" id="UP000024404"/>
    </source>
</evidence>
<dbReference type="Proteomes" id="UP000024404">
    <property type="component" value="Unassembled WGS sequence"/>
</dbReference>
<keyword evidence="1" id="KW-0472">Membrane</keyword>
<name>A0A8R1Y1I8_ONCVO</name>
<proteinExistence type="predicted"/>
<reference evidence="3" key="1">
    <citation type="submission" date="2013-10" db="EMBL/GenBank/DDBJ databases">
        <title>Genome sequencing of Onchocerca volvulus.</title>
        <authorList>
            <person name="Cotton J."/>
            <person name="Tsai J."/>
            <person name="Stanley E."/>
            <person name="Tracey A."/>
            <person name="Holroyd N."/>
            <person name="Lustigman S."/>
            <person name="Berriman M."/>
        </authorList>
    </citation>
    <scope>NUCLEOTIDE SEQUENCE</scope>
</reference>
<sequence>MDYAIEMCCEAKINIMILKPLYSFHCTECLFPSKHNPISTLFVFAAWIRAAAIIYCLCPFSNNITIFNKEVTVMEVDCATGRWY</sequence>
<dbReference type="EnsemblMetazoa" id="OVOC4672.1">
    <property type="protein sequence ID" value="OVOC4672.1"/>
    <property type="gene ID" value="WBGene00241481"/>
</dbReference>
<keyword evidence="3" id="KW-1185">Reference proteome</keyword>
<keyword evidence="1" id="KW-0812">Transmembrane</keyword>
<organism evidence="2 3">
    <name type="scientific">Onchocerca volvulus</name>
    <dbReference type="NCBI Taxonomy" id="6282"/>
    <lineage>
        <taxon>Eukaryota</taxon>
        <taxon>Metazoa</taxon>
        <taxon>Ecdysozoa</taxon>
        <taxon>Nematoda</taxon>
        <taxon>Chromadorea</taxon>
        <taxon>Rhabditida</taxon>
        <taxon>Spirurina</taxon>
        <taxon>Spiruromorpha</taxon>
        <taxon>Filarioidea</taxon>
        <taxon>Onchocercidae</taxon>
        <taxon>Onchocerca</taxon>
    </lineage>
</organism>
<dbReference type="AlphaFoldDB" id="A0A8R1Y1I8"/>
<accession>A0A8R1Y1I8</accession>
<evidence type="ECO:0000313" key="2">
    <source>
        <dbReference type="EnsemblMetazoa" id="OVOC4672.1"/>
    </source>
</evidence>
<protein>
    <submittedName>
        <fullName evidence="2">Uncharacterized protein</fullName>
    </submittedName>
</protein>
<feature type="transmembrane region" description="Helical" evidence="1">
    <location>
        <begin position="41"/>
        <end position="60"/>
    </location>
</feature>
<evidence type="ECO:0000256" key="1">
    <source>
        <dbReference type="SAM" id="Phobius"/>
    </source>
</evidence>
<reference evidence="2" key="2">
    <citation type="submission" date="2022-06" db="UniProtKB">
        <authorList>
            <consortium name="EnsemblMetazoa"/>
        </authorList>
    </citation>
    <scope>IDENTIFICATION</scope>
</reference>
<dbReference type="EMBL" id="CMVM020000142">
    <property type="status" value="NOT_ANNOTATED_CDS"/>
    <property type="molecule type" value="Genomic_DNA"/>
</dbReference>